<organism evidence="3">
    <name type="scientific">Candida tenuis (strain ATCC 10573 / BCRC 21748 / CBS 615 / JCM 9827 / NBRC 10315 / NRRL Y-1498 / VKM Y-70)</name>
    <name type="common">Yeast</name>
    <name type="synonym">Yamadazyma tenuis</name>
    <dbReference type="NCBI Taxonomy" id="590646"/>
    <lineage>
        <taxon>Eukaryota</taxon>
        <taxon>Fungi</taxon>
        <taxon>Dikarya</taxon>
        <taxon>Ascomycota</taxon>
        <taxon>Saccharomycotina</taxon>
        <taxon>Pichiomycetes</taxon>
        <taxon>Debaryomycetaceae</taxon>
        <taxon>Yamadazyma</taxon>
    </lineage>
</organism>
<dbReference type="HOGENOM" id="CLU_3014005_0_0_1"/>
<name>G3BA69_CANTC</name>
<dbReference type="AlphaFoldDB" id="G3BA69"/>
<dbReference type="EMBL" id="GL996527">
    <property type="protein sequence ID" value="EGV61372.1"/>
    <property type="molecule type" value="Genomic_DNA"/>
</dbReference>
<accession>G3BA69</accession>
<keyword evidence="3" id="KW-1185">Reference proteome</keyword>
<sequence>MRTSKSSNINAIEAQLLTHEKSTISGNNPTRTSSSFLDKGKKIQLPTLPASHFSAY</sequence>
<reference evidence="2 3" key="1">
    <citation type="journal article" date="2011" name="Proc. Natl. Acad. Sci. U.S.A.">
        <title>Comparative genomics of xylose-fermenting fungi for enhanced biofuel production.</title>
        <authorList>
            <person name="Wohlbach D.J."/>
            <person name="Kuo A."/>
            <person name="Sato T.K."/>
            <person name="Potts K.M."/>
            <person name="Salamov A.A."/>
            <person name="LaButti K.M."/>
            <person name="Sun H."/>
            <person name="Clum A."/>
            <person name="Pangilinan J.L."/>
            <person name="Lindquist E.A."/>
            <person name="Lucas S."/>
            <person name="Lapidus A."/>
            <person name="Jin M."/>
            <person name="Gunawan C."/>
            <person name="Balan V."/>
            <person name="Dale B.E."/>
            <person name="Jeffries T.W."/>
            <person name="Zinkel R."/>
            <person name="Barry K.W."/>
            <person name="Grigoriev I.V."/>
            <person name="Gasch A.P."/>
        </authorList>
    </citation>
    <scope>NUCLEOTIDE SEQUENCE [LARGE SCALE GENOMIC DNA]</scope>
    <source>
        <strain evidence="3">ATCC 10573 / BCRC 21748 / CBS 615 / JCM 9827 / NBRC 10315 / NRRL Y-1498 / VKM Y-70</strain>
    </source>
</reference>
<evidence type="ECO:0000256" key="1">
    <source>
        <dbReference type="SAM" id="MobiDB-lite"/>
    </source>
</evidence>
<evidence type="ECO:0000313" key="3">
    <source>
        <dbReference type="Proteomes" id="UP000000707"/>
    </source>
</evidence>
<dbReference type="Proteomes" id="UP000000707">
    <property type="component" value="Unassembled WGS sequence"/>
</dbReference>
<evidence type="ECO:0000313" key="2">
    <source>
        <dbReference type="EMBL" id="EGV61372.1"/>
    </source>
</evidence>
<feature type="region of interest" description="Disordered" evidence="1">
    <location>
        <begin position="20"/>
        <end position="41"/>
    </location>
</feature>
<proteinExistence type="predicted"/>
<feature type="compositionally biased region" description="Polar residues" evidence="1">
    <location>
        <begin position="23"/>
        <end position="36"/>
    </location>
</feature>
<protein>
    <submittedName>
        <fullName evidence="2">Uncharacterized protein</fullName>
    </submittedName>
</protein>
<gene>
    <name evidence="2" type="ORF">CANTEDRAFT_114836</name>
</gene>